<evidence type="ECO:0000259" key="16">
    <source>
        <dbReference type="PROSITE" id="PS51511"/>
    </source>
</evidence>
<dbReference type="Gene3D" id="6.10.250.2020">
    <property type="match status" value="1"/>
</dbReference>
<dbReference type="PANTHER" id="PTHR10110">
    <property type="entry name" value="SODIUM/HYDROGEN EXCHANGER"/>
    <property type="match status" value="1"/>
</dbReference>
<dbReference type="PROSITE" id="PS51511">
    <property type="entry name" value="FIP_RBD"/>
    <property type="match status" value="1"/>
</dbReference>
<dbReference type="Gene3D" id="1.20.5.2440">
    <property type="match status" value="1"/>
</dbReference>
<sequence length="855" mass="97948">MYSVHEESPAVLTTDVFFLYLLPPIVLDAGYFMPTRLFFENCGTVLWFSVVGTLWNSIGIGISLFGICQIEAFGIQDINLQENLLFGTIISTVDPVAVLAVFEEININEQLYIVVFGESLYNDAITVALYSLFKYISQMDQVDSIDIFLGTADFFVVGFGGIMFGLLFGFVAAFTTRFTANTRELEPVFVFMYSYLAYLLAELFSLSSIMAIVTCALTMKYYVEENVSQRSCTTIRHFLKMWSSVSETLIFFFLGVTTVTSKHEWNWAYIGFTLIFCIVWRGLGVLVLAQIINNFRTIPFTFKDQFSMAYGGLRGAICFSLAFLLPDTFPRRNLFTTAAVAVIIFTVFIQGITIRPLIDYLNVRRTNRKLMTINVEIHSRAMEHTIAGIEDLCGQWSHYYWKDKFKKINDRFLRKVLIKDNRPQSSIVSLYKKLELQNALVLLDSNGGISGAPSLTSLQEQKPTKRETFLPEEVWSMQELLSKNMYKIRERTLTYTRHSLPNETRTKEILLRRHSTIRKSMRKAGTWQTPAAAKYYSLPPTVQNLQPRLRLRKYSLTGDDDGDDDIASEINFPPARPRLQLRAKEPRRALQPPRNKLETVNEVRTDSRRTPMVDYENRGGSAMSENSKGRGTGTKRALTPMRQFGLFNEQGLKNKEKEDQMEMEEFRQEALLAAISEKDANIALLELSSSKKKKTQDEVTSLKREKDRLVQQLKQQTQNRMKLMADNYEDDHLKSHSDQTNHKPSPDQIIPPLLDLNQNRSKLKLYIGHLTALCQDRDPKILQGIAPPTSYHHDDRAAWEEELQKMSLEQLEAELEKCEKESAELQEYANTVLQQIADHCPDILEQVVNALEESS</sequence>
<dbReference type="SUPFAM" id="SSF144270">
    <property type="entry name" value="Eferin C-derminal domain-like"/>
    <property type="match status" value="1"/>
</dbReference>
<dbReference type="GO" id="GO:0098719">
    <property type="term" value="P:sodium ion import across plasma membrane"/>
    <property type="evidence" value="ECO:0007669"/>
    <property type="project" value="TreeGrafter"/>
</dbReference>
<dbReference type="Gene3D" id="6.10.140.1330">
    <property type="match status" value="1"/>
</dbReference>
<evidence type="ECO:0000256" key="4">
    <source>
        <dbReference type="ARBA" id="ARBA00022449"/>
    </source>
</evidence>
<evidence type="ECO:0000256" key="14">
    <source>
        <dbReference type="SAM" id="MobiDB-lite"/>
    </source>
</evidence>
<dbReference type="InterPro" id="IPR019018">
    <property type="entry name" value="Rab-bd_FIP-RBD"/>
</dbReference>
<dbReference type="Pfam" id="PF10174">
    <property type="entry name" value="Cast"/>
    <property type="match status" value="1"/>
</dbReference>
<keyword evidence="5" id="KW-1003">Cell membrane</keyword>
<dbReference type="AlphaFoldDB" id="A0A662YWW0"/>
<dbReference type="InterPro" id="IPR037245">
    <property type="entry name" value="FIP-RBD_C_sf"/>
</dbReference>
<evidence type="ECO:0000256" key="13">
    <source>
        <dbReference type="SAM" id="Coils"/>
    </source>
</evidence>
<feature type="transmembrane region" description="Helical" evidence="15">
    <location>
        <begin position="111"/>
        <end position="133"/>
    </location>
</feature>
<dbReference type="Pfam" id="PF00999">
    <property type="entry name" value="Na_H_Exchanger"/>
    <property type="match status" value="1"/>
</dbReference>
<evidence type="ECO:0000256" key="1">
    <source>
        <dbReference type="ARBA" id="ARBA00004651"/>
    </source>
</evidence>
<evidence type="ECO:0000256" key="8">
    <source>
        <dbReference type="ARBA" id="ARBA00023053"/>
    </source>
</evidence>
<feature type="transmembrane region" description="Helical" evidence="15">
    <location>
        <begin position="195"/>
        <end position="217"/>
    </location>
</feature>
<feature type="region of interest" description="Disordered" evidence="14">
    <location>
        <begin position="612"/>
        <end position="635"/>
    </location>
</feature>
<evidence type="ECO:0000313" key="18">
    <source>
        <dbReference type="Proteomes" id="UP000289886"/>
    </source>
</evidence>
<keyword evidence="3 12" id="KW-0813">Transport</keyword>
<evidence type="ECO:0000256" key="5">
    <source>
        <dbReference type="ARBA" id="ARBA00022475"/>
    </source>
</evidence>
<dbReference type="InterPro" id="IPR018422">
    <property type="entry name" value="Cation/H_exchanger_CPA1"/>
</dbReference>
<dbReference type="PANTHER" id="PTHR10110:SF196">
    <property type="entry name" value="SODIUM_HYDROGEN EXCHANGER"/>
    <property type="match status" value="1"/>
</dbReference>
<dbReference type="GO" id="GO:0051453">
    <property type="term" value="P:regulation of intracellular pH"/>
    <property type="evidence" value="ECO:0007669"/>
    <property type="project" value="TreeGrafter"/>
</dbReference>
<evidence type="ECO:0000313" key="17">
    <source>
        <dbReference type="EMBL" id="RXN01145.1"/>
    </source>
</evidence>
<keyword evidence="4 12" id="KW-0050">Antiport</keyword>
<proteinExistence type="inferred from homology"/>
<dbReference type="GO" id="GO:0005886">
    <property type="term" value="C:plasma membrane"/>
    <property type="evidence" value="ECO:0007669"/>
    <property type="project" value="UniProtKB-SubCell"/>
</dbReference>
<dbReference type="PRINTS" id="PR01084">
    <property type="entry name" value="NAHEXCHNGR"/>
</dbReference>
<dbReference type="GO" id="GO:0015386">
    <property type="term" value="F:potassium:proton antiporter activity"/>
    <property type="evidence" value="ECO:0007669"/>
    <property type="project" value="TreeGrafter"/>
</dbReference>
<dbReference type="InterPro" id="IPR006153">
    <property type="entry name" value="Cation/H_exchanger_TM"/>
</dbReference>
<evidence type="ECO:0000256" key="2">
    <source>
        <dbReference type="ARBA" id="ARBA00007367"/>
    </source>
</evidence>
<dbReference type="GO" id="GO:0015385">
    <property type="term" value="F:sodium:proton antiporter activity"/>
    <property type="evidence" value="ECO:0007669"/>
    <property type="project" value="InterPro"/>
</dbReference>
<feature type="transmembrane region" description="Helical" evidence="15">
    <location>
        <begin position="308"/>
        <end position="326"/>
    </location>
</feature>
<dbReference type="EMBL" id="SCEB01000079">
    <property type="protein sequence ID" value="RXN01145.1"/>
    <property type="molecule type" value="Genomic_DNA"/>
</dbReference>
<evidence type="ECO:0000256" key="10">
    <source>
        <dbReference type="ARBA" id="ARBA00023136"/>
    </source>
</evidence>
<dbReference type="Proteomes" id="UP000289886">
    <property type="component" value="Unassembled WGS sequence"/>
</dbReference>
<feature type="transmembrane region" description="Helical" evidence="15">
    <location>
        <begin position="154"/>
        <end position="175"/>
    </location>
</feature>
<dbReference type="Pfam" id="PF16644">
    <property type="entry name" value="NEXCaM_BD"/>
    <property type="match status" value="1"/>
</dbReference>
<feature type="region of interest" description="Disordered" evidence="14">
    <location>
        <begin position="557"/>
        <end position="580"/>
    </location>
</feature>
<evidence type="ECO:0000256" key="11">
    <source>
        <dbReference type="ARBA" id="ARBA00023201"/>
    </source>
</evidence>
<feature type="region of interest" description="Disordered" evidence="14">
    <location>
        <begin position="732"/>
        <end position="751"/>
    </location>
</feature>
<evidence type="ECO:0000256" key="9">
    <source>
        <dbReference type="ARBA" id="ARBA00023065"/>
    </source>
</evidence>
<dbReference type="Pfam" id="PF09457">
    <property type="entry name" value="RBD-FIP"/>
    <property type="match status" value="1"/>
</dbReference>
<keyword evidence="11 12" id="KW-0739">Sodium transport</keyword>
<feature type="transmembrane region" description="Helical" evidence="15">
    <location>
        <begin position="338"/>
        <end position="358"/>
    </location>
</feature>
<organism evidence="17 18">
    <name type="scientific">Acipenser ruthenus</name>
    <name type="common">Sterlet sturgeon</name>
    <dbReference type="NCBI Taxonomy" id="7906"/>
    <lineage>
        <taxon>Eukaryota</taxon>
        <taxon>Metazoa</taxon>
        <taxon>Chordata</taxon>
        <taxon>Craniata</taxon>
        <taxon>Vertebrata</taxon>
        <taxon>Euteleostomi</taxon>
        <taxon>Actinopterygii</taxon>
        <taxon>Chondrostei</taxon>
        <taxon>Acipenseriformes</taxon>
        <taxon>Acipenseridae</taxon>
        <taxon>Acipenser</taxon>
    </lineage>
</organism>
<keyword evidence="7 15" id="KW-1133">Transmembrane helix</keyword>
<keyword evidence="13" id="KW-0175">Coiled coil</keyword>
<feature type="domain" description="FIP-RBD" evidence="16">
    <location>
        <begin position="785"/>
        <end position="847"/>
    </location>
</feature>
<dbReference type="InterPro" id="IPR019323">
    <property type="entry name" value="ELKS/CAST"/>
</dbReference>
<feature type="coiled-coil region" evidence="13">
    <location>
        <begin position="649"/>
        <end position="726"/>
    </location>
</feature>
<comment type="similarity">
    <text evidence="2 12">Belongs to the monovalent cation:proton antiporter 1 (CPA1) transporter (TC 2.A.36) family.</text>
</comment>
<gene>
    <name evidence="17" type="ORF">EOD39_7810</name>
</gene>
<evidence type="ECO:0000256" key="15">
    <source>
        <dbReference type="SAM" id="Phobius"/>
    </source>
</evidence>
<dbReference type="NCBIfam" id="TIGR00840">
    <property type="entry name" value="b_cpa1"/>
    <property type="match status" value="1"/>
</dbReference>
<name>A0A662YWW0_ACIRT</name>
<evidence type="ECO:0000256" key="3">
    <source>
        <dbReference type="ARBA" id="ARBA00022448"/>
    </source>
</evidence>
<comment type="caution">
    <text evidence="17">The sequence shown here is derived from an EMBL/GenBank/DDBJ whole genome shotgun (WGS) entry which is preliminary data.</text>
</comment>
<keyword evidence="8" id="KW-0915">Sodium</keyword>
<feature type="compositionally biased region" description="Acidic residues" evidence="14">
    <location>
        <begin position="558"/>
        <end position="567"/>
    </location>
</feature>
<comment type="subcellular location">
    <subcellularLocation>
        <location evidence="1">Cell membrane</location>
        <topology evidence="1">Multi-pass membrane protein</topology>
    </subcellularLocation>
</comment>
<keyword evidence="10 15" id="KW-0472">Membrane</keyword>
<evidence type="ECO:0000256" key="12">
    <source>
        <dbReference type="RuleBase" id="RU003722"/>
    </source>
</evidence>
<protein>
    <recommendedName>
        <fullName evidence="12">Sodium/hydrogen exchanger</fullName>
    </recommendedName>
</protein>
<evidence type="ECO:0000256" key="6">
    <source>
        <dbReference type="ARBA" id="ARBA00022692"/>
    </source>
</evidence>
<keyword evidence="9 12" id="KW-0406">Ion transport</keyword>
<feature type="compositionally biased region" description="Basic and acidic residues" evidence="14">
    <location>
        <begin position="732"/>
        <end position="745"/>
    </location>
</feature>
<reference evidence="17 18" key="1">
    <citation type="submission" date="2019-01" db="EMBL/GenBank/DDBJ databases">
        <title>Draft Genome and Complete Hox-Cluster Characterization of the Sterlet Sturgeon (Acipenser ruthenus).</title>
        <authorList>
            <person name="Wei Q."/>
        </authorList>
    </citation>
    <scope>NUCLEOTIDE SEQUENCE [LARGE SCALE GENOMIC DNA]</scope>
    <source>
        <strain evidence="17">WHYD16114868_AA</strain>
        <tissue evidence="17">Blood</tissue>
    </source>
</reference>
<feature type="coiled-coil region" evidence="13">
    <location>
        <begin position="796"/>
        <end position="835"/>
    </location>
</feature>
<keyword evidence="18" id="KW-1185">Reference proteome</keyword>
<feature type="transmembrane region" description="Helical" evidence="15">
    <location>
        <begin position="267"/>
        <end position="288"/>
    </location>
</feature>
<evidence type="ECO:0000256" key="7">
    <source>
        <dbReference type="ARBA" id="ARBA00022989"/>
    </source>
</evidence>
<accession>A0A662YWW0</accession>
<keyword evidence="6 12" id="KW-0812">Transmembrane</keyword>
<dbReference type="InterPro" id="IPR032103">
    <property type="entry name" value="NHE_CaM-bd"/>
</dbReference>
<feature type="transmembrane region" description="Helical" evidence="15">
    <location>
        <begin position="12"/>
        <end position="33"/>
    </location>
</feature>
<feature type="transmembrane region" description="Helical" evidence="15">
    <location>
        <begin position="45"/>
        <end position="72"/>
    </location>
</feature>
<dbReference type="InterPro" id="IPR004709">
    <property type="entry name" value="NaH_exchanger"/>
</dbReference>